<dbReference type="GO" id="GO:0051499">
    <property type="term" value="F:D-aminoacyl-tRNA deacylase activity"/>
    <property type="evidence" value="ECO:0007669"/>
    <property type="project" value="UniProtKB-EC"/>
</dbReference>
<dbReference type="GO" id="GO:0005737">
    <property type="term" value="C:cytoplasm"/>
    <property type="evidence" value="ECO:0007669"/>
    <property type="project" value="UniProtKB-SubCell"/>
</dbReference>
<keyword evidence="4" id="KW-0963">Cytoplasm</keyword>
<dbReference type="EMBL" id="JBJQND010000006">
    <property type="protein sequence ID" value="KAL3874987.1"/>
    <property type="molecule type" value="Genomic_DNA"/>
</dbReference>
<comment type="catalytic activity">
    <reaction evidence="6">
        <text>glycyl-tRNA(Ala) + H2O = tRNA(Ala) + glycine + H(+)</text>
        <dbReference type="Rhea" id="RHEA:53744"/>
        <dbReference type="Rhea" id="RHEA-COMP:9657"/>
        <dbReference type="Rhea" id="RHEA-COMP:13640"/>
        <dbReference type="ChEBI" id="CHEBI:15377"/>
        <dbReference type="ChEBI" id="CHEBI:15378"/>
        <dbReference type="ChEBI" id="CHEBI:57305"/>
        <dbReference type="ChEBI" id="CHEBI:78442"/>
        <dbReference type="ChEBI" id="CHEBI:78522"/>
        <dbReference type="EC" id="3.1.1.96"/>
    </reaction>
</comment>
<evidence type="ECO:0000256" key="1">
    <source>
        <dbReference type="ARBA" id="ARBA00004496"/>
    </source>
</evidence>
<sequence length="171" mass="18944">MDAEGPDPNPKVRVVLQQCLSARLMVQPATEDSEAQYVEIGRGLILLVCFMKGATPDIMEKIVKSCLNVKLSYSAETGKMVSVLDLPGDVLIVPQASLGGNLKGKMMQYHRNIDKDEGIHLYNQFVTLCRDTVQSCNKCKEKDCVVMAGTYGNRQVLNMDTDGPYTHLIEF</sequence>
<dbReference type="EC" id="3.1.1.96" evidence="3"/>
<proteinExistence type="predicted"/>
<accession>A0ABD3WLY1</accession>
<keyword evidence="9" id="KW-1185">Reference proteome</keyword>
<comment type="caution">
    <text evidence="8">The sequence shown here is derived from an EMBL/GenBank/DDBJ whole genome shotgun (WGS) entry which is preliminary data.</text>
</comment>
<comment type="catalytic activity">
    <reaction evidence="7">
        <text>a D-aminoacyl-tRNA + H2O = a tRNA + a D-alpha-amino acid + H(+)</text>
        <dbReference type="Rhea" id="RHEA:13953"/>
        <dbReference type="Rhea" id="RHEA-COMP:10123"/>
        <dbReference type="Rhea" id="RHEA-COMP:10124"/>
        <dbReference type="ChEBI" id="CHEBI:15377"/>
        <dbReference type="ChEBI" id="CHEBI:15378"/>
        <dbReference type="ChEBI" id="CHEBI:59871"/>
        <dbReference type="ChEBI" id="CHEBI:78442"/>
        <dbReference type="ChEBI" id="CHEBI:79333"/>
        <dbReference type="EC" id="3.1.1.96"/>
    </reaction>
</comment>
<evidence type="ECO:0000256" key="3">
    <source>
        <dbReference type="ARBA" id="ARBA00013056"/>
    </source>
</evidence>
<dbReference type="Proteomes" id="UP001634394">
    <property type="component" value="Unassembled WGS sequence"/>
</dbReference>
<dbReference type="PANTHER" id="PTHR10472">
    <property type="entry name" value="D-TYROSYL-TRNA TYR DEACYLASE"/>
    <property type="match status" value="1"/>
</dbReference>
<keyword evidence="5" id="KW-0378">Hydrolase</keyword>
<evidence type="ECO:0000313" key="8">
    <source>
        <dbReference type="EMBL" id="KAL3874986.1"/>
    </source>
</evidence>
<dbReference type="InterPro" id="IPR023509">
    <property type="entry name" value="DTD-like_sf"/>
</dbReference>
<comment type="subcellular location">
    <subcellularLocation>
        <location evidence="1">Cytoplasm</location>
    </subcellularLocation>
</comment>
<name>A0ABD3WLY1_SINWO</name>
<evidence type="ECO:0000256" key="6">
    <source>
        <dbReference type="ARBA" id="ARBA00047676"/>
    </source>
</evidence>
<dbReference type="Gene3D" id="3.50.80.10">
    <property type="entry name" value="D-tyrosyl-tRNA(Tyr) deacylase"/>
    <property type="match status" value="1"/>
</dbReference>
<evidence type="ECO:0000256" key="7">
    <source>
        <dbReference type="ARBA" id="ARBA00048018"/>
    </source>
</evidence>
<dbReference type="EMBL" id="JBJQND010000006">
    <property type="protein sequence ID" value="KAL3874986.1"/>
    <property type="molecule type" value="Genomic_DNA"/>
</dbReference>
<evidence type="ECO:0000256" key="5">
    <source>
        <dbReference type="ARBA" id="ARBA00022801"/>
    </source>
</evidence>
<dbReference type="PANTHER" id="PTHR10472:SF1">
    <property type="entry name" value="D-AMINOACYL-TRNA DEACYLASE 2"/>
    <property type="match status" value="1"/>
</dbReference>
<organism evidence="8 9">
    <name type="scientific">Sinanodonta woodiana</name>
    <name type="common">Chinese pond mussel</name>
    <name type="synonym">Anodonta woodiana</name>
    <dbReference type="NCBI Taxonomy" id="1069815"/>
    <lineage>
        <taxon>Eukaryota</taxon>
        <taxon>Metazoa</taxon>
        <taxon>Spiralia</taxon>
        <taxon>Lophotrochozoa</taxon>
        <taxon>Mollusca</taxon>
        <taxon>Bivalvia</taxon>
        <taxon>Autobranchia</taxon>
        <taxon>Heteroconchia</taxon>
        <taxon>Palaeoheterodonta</taxon>
        <taxon>Unionida</taxon>
        <taxon>Unionoidea</taxon>
        <taxon>Unionidae</taxon>
        <taxon>Unioninae</taxon>
        <taxon>Sinanodonta</taxon>
    </lineage>
</organism>
<dbReference type="SUPFAM" id="SSF69500">
    <property type="entry name" value="DTD-like"/>
    <property type="match status" value="1"/>
</dbReference>
<comment type="subunit">
    <text evidence="2">Homodimer.</text>
</comment>
<dbReference type="Pfam" id="PF02580">
    <property type="entry name" value="Tyr_Deacylase"/>
    <property type="match status" value="1"/>
</dbReference>
<dbReference type="InterPro" id="IPR003732">
    <property type="entry name" value="Daa-tRNA_deacyls_DTD"/>
</dbReference>
<reference evidence="8 9" key="1">
    <citation type="submission" date="2024-11" db="EMBL/GenBank/DDBJ databases">
        <title>Chromosome-level genome assembly of the freshwater bivalve Anodonta woodiana.</title>
        <authorList>
            <person name="Chen X."/>
        </authorList>
    </citation>
    <scope>NUCLEOTIDE SEQUENCE [LARGE SCALE GENOMIC DNA]</scope>
    <source>
        <strain evidence="8">MN2024</strain>
        <tissue evidence="8">Gills</tissue>
    </source>
</reference>
<evidence type="ECO:0000313" key="9">
    <source>
        <dbReference type="Proteomes" id="UP001634394"/>
    </source>
</evidence>
<gene>
    <name evidence="8" type="ORF">ACJMK2_037932</name>
</gene>
<protein>
    <recommendedName>
        <fullName evidence="3">D-aminoacyl-tRNA deacylase</fullName>
        <ecNumber evidence="3">3.1.1.96</ecNumber>
    </recommendedName>
</protein>
<evidence type="ECO:0000256" key="4">
    <source>
        <dbReference type="ARBA" id="ARBA00022490"/>
    </source>
</evidence>
<dbReference type="AlphaFoldDB" id="A0ABD3WLY1"/>
<evidence type="ECO:0000256" key="2">
    <source>
        <dbReference type="ARBA" id="ARBA00011738"/>
    </source>
</evidence>